<accession>A0ABV3NZ35</accession>
<protein>
    <recommendedName>
        <fullName evidence="3">Peptidase C58 YopT-type domain-containing protein</fullName>
    </recommendedName>
</protein>
<evidence type="ECO:0008006" key="3">
    <source>
        <dbReference type="Google" id="ProtNLM"/>
    </source>
</evidence>
<organism evidence="1 2">
    <name type="scientific">Buttiauxella gaviniae</name>
    <dbReference type="NCBI Taxonomy" id="82990"/>
    <lineage>
        <taxon>Bacteria</taxon>
        <taxon>Pseudomonadati</taxon>
        <taxon>Pseudomonadota</taxon>
        <taxon>Gammaproteobacteria</taxon>
        <taxon>Enterobacterales</taxon>
        <taxon>Enterobacteriaceae</taxon>
        <taxon>Buttiauxella</taxon>
    </lineage>
</organism>
<reference evidence="1 2" key="1">
    <citation type="submission" date="2024-07" db="EMBL/GenBank/DDBJ databases">
        <authorList>
            <person name="Wang L."/>
        </authorList>
    </citation>
    <scope>NUCLEOTIDE SEQUENCE [LARGE SCALE GENOMIC DNA]</scope>
    <source>
        <strain evidence="1 2">WL359</strain>
    </source>
</reference>
<keyword evidence="2" id="KW-1185">Reference proteome</keyword>
<dbReference type="Proteomes" id="UP001555342">
    <property type="component" value="Unassembled WGS sequence"/>
</dbReference>
<sequence>MPIFEKNNFRFRQYEVQSRGGLCCGISLALLADLAECHQDKNLKLSATRSFHRSRDFSLMLKTSRNILMNYTLPGFTAFRQRILNLQTRNGAKKFNEIDEKGISGAVLLKLSVGAVDDRKNAGSAYRTRSWDYVQNHMGLAVFEGNGDVFIFDPNCGGALVHWQADSYLPTPAKLVDSVLLRMYRLYDRENGKRTASLKRFECLPYDELPFGEADNLLDIKSPAM</sequence>
<evidence type="ECO:0000313" key="1">
    <source>
        <dbReference type="EMBL" id="MEW7314520.1"/>
    </source>
</evidence>
<proteinExistence type="predicted"/>
<name>A0ABV3NZ35_9ENTR</name>
<comment type="caution">
    <text evidence="1">The sequence shown here is derived from an EMBL/GenBank/DDBJ whole genome shotgun (WGS) entry which is preliminary data.</text>
</comment>
<dbReference type="RefSeq" id="WP_367596549.1">
    <property type="nucleotide sequence ID" value="NZ_JBFMVT010000002.1"/>
</dbReference>
<evidence type="ECO:0000313" key="2">
    <source>
        <dbReference type="Proteomes" id="UP001555342"/>
    </source>
</evidence>
<gene>
    <name evidence="1" type="ORF">AB1E22_17760</name>
</gene>
<dbReference type="EMBL" id="JBFMVT010000002">
    <property type="protein sequence ID" value="MEW7314520.1"/>
    <property type="molecule type" value="Genomic_DNA"/>
</dbReference>